<protein>
    <recommendedName>
        <fullName evidence="3">Phage head morphogenesis domain-containing protein</fullName>
    </recommendedName>
</protein>
<reference evidence="1 2" key="1">
    <citation type="submission" date="2012-07" db="EMBL/GenBank/DDBJ databases">
        <title>The Genome Sequence of Fusobacterium sp. 4_8.</title>
        <authorList>
            <consortium name="The Broad Institute Genome Sequencing Platform"/>
            <person name="Earl A."/>
            <person name="Ward D."/>
            <person name="Feldgarden M."/>
            <person name="Gevers D."/>
            <person name="Sibley C.D."/>
            <person name="White A.P."/>
            <person name="Crowley S."/>
            <person name="Surette M."/>
            <person name="Strauss J.C."/>
            <person name="Ambrose C.E."/>
            <person name="Allen-Vercoe E."/>
            <person name="Walker B."/>
            <person name="Young S.K."/>
            <person name="Zeng Q."/>
            <person name="Gargeya S."/>
            <person name="Fitzgerald M."/>
            <person name="Haas B."/>
            <person name="Abouelleil A."/>
            <person name="Alvarado L."/>
            <person name="Arachchi H.M."/>
            <person name="Berlin A.M."/>
            <person name="Chapman S.B."/>
            <person name="Goldberg J."/>
            <person name="Griggs A."/>
            <person name="Gujja S."/>
            <person name="Hansen M."/>
            <person name="Howarth C."/>
            <person name="Imamovic A."/>
            <person name="Larimer J."/>
            <person name="McCowen C."/>
            <person name="Montmayeur A."/>
            <person name="Murphy C."/>
            <person name="Neiman D."/>
            <person name="Pearson M."/>
            <person name="Priest M."/>
            <person name="Roberts A."/>
            <person name="Saif S."/>
            <person name="Shea T."/>
            <person name="Sisk P."/>
            <person name="Sykes S."/>
            <person name="Wortman J."/>
            <person name="Nusbaum C."/>
            <person name="Birren B."/>
        </authorList>
    </citation>
    <scope>NUCLEOTIDE SEQUENCE [LARGE SCALE GENOMIC DNA]</scope>
    <source>
        <strain evidence="1 2">4_8</strain>
    </source>
</reference>
<sequence length="245" mass="28477">MKKEVKKIRTLKLLEKRLTARNKKIIDKIFNEFKEKIVVDNASKNDLKIIIDIDYEWLRRKIKSGLETLYTFTFESTLKSFQNIYNKKIKSNTMKGIKDYFLKKWNKKNAAKQATRISKTTQIKLNKIITTGQEEGISHNEMVEKIVKEVNGMSAQRASTIARTETSKSINATSFETAKGIMKEKCWIHVGGKKMYRIHHKAISGKWVDINYKWKLENGVEALYPHEDGLPASEVVRCSCLIIFR</sequence>
<gene>
    <name evidence="1" type="ORF">HMPREF0409_01082</name>
</gene>
<evidence type="ECO:0000313" key="1">
    <source>
        <dbReference type="EMBL" id="AGM23109.1"/>
    </source>
</evidence>
<organism evidence="1 2">
    <name type="scientific">Fusobacterium animalis 4_8</name>
    <dbReference type="NCBI Taxonomy" id="469607"/>
    <lineage>
        <taxon>Bacteria</taxon>
        <taxon>Fusobacteriati</taxon>
        <taxon>Fusobacteriota</taxon>
        <taxon>Fusobacteriia</taxon>
        <taxon>Fusobacteriales</taxon>
        <taxon>Fusobacteriaceae</taxon>
        <taxon>Fusobacterium</taxon>
    </lineage>
</organism>
<proteinExistence type="predicted"/>
<dbReference type="PATRIC" id="fig|469607.3.peg.654"/>
<dbReference type="HOGENOM" id="CLU_1132308_0_0_0"/>
<name>R9RAC8_9FUSO</name>
<dbReference type="KEGG" id="fus:HMPREF0409_01082"/>
<evidence type="ECO:0000313" key="2">
    <source>
        <dbReference type="Proteomes" id="UP000014361"/>
    </source>
</evidence>
<dbReference type="EMBL" id="CP003723">
    <property type="protein sequence ID" value="AGM23109.1"/>
    <property type="molecule type" value="Genomic_DNA"/>
</dbReference>
<accession>R9RAC8</accession>
<dbReference type="Proteomes" id="UP000014361">
    <property type="component" value="Chromosome"/>
</dbReference>
<dbReference type="RefSeq" id="WP_016339682.1">
    <property type="nucleotide sequence ID" value="NC_021281.1"/>
</dbReference>
<evidence type="ECO:0008006" key="3">
    <source>
        <dbReference type="Google" id="ProtNLM"/>
    </source>
</evidence>
<dbReference type="AlphaFoldDB" id="R9RAC8"/>